<dbReference type="EMBL" id="JABSTQ010008515">
    <property type="protein sequence ID" value="KAG0434419.1"/>
    <property type="molecule type" value="Genomic_DNA"/>
</dbReference>
<evidence type="ECO:0000313" key="2">
    <source>
        <dbReference type="Proteomes" id="UP000805193"/>
    </source>
</evidence>
<organism evidence="1 2">
    <name type="scientific">Ixodes persulcatus</name>
    <name type="common">Taiga tick</name>
    <dbReference type="NCBI Taxonomy" id="34615"/>
    <lineage>
        <taxon>Eukaryota</taxon>
        <taxon>Metazoa</taxon>
        <taxon>Ecdysozoa</taxon>
        <taxon>Arthropoda</taxon>
        <taxon>Chelicerata</taxon>
        <taxon>Arachnida</taxon>
        <taxon>Acari</taxon>
        <taxon>Parasitiformes</taxon>
        <taxon>Ixodida</taxon>
        <taxon>Ixodoidea</taxon>
        <taxon>Ixodidae</taxon>
        <taxon>Ixodinae</taxon>
        <taxon>Ixodes</taxon>
    </lineage>
</organism>
<sequence>MANALLFLRLGVAEKTNVDCLMRKSYKRALGLPDSTSNVRFAPLGLHNAVDEIVSVTGLHILRSLGIRYDCHTGPKCAILTQVCTALLTQPIMKQMQPIHKEGRRRALKHKALFVVSDSQHAIRQFAKGHVLPQTAKILRVCAIATSPINLICTPAHLFLPGNEEAHRAVRGLIGGLAYKVDPSTTSLARRDGWVTFQDVLYPCAGSRDRYPPALAALNNASTVAWRRLQTNSYPNPSTLRKWYPDRYSPKC</sequence>
<evidence type="ECO:0000313" key="1">
    <source>
        <dbReference type="EMBL" id="KAG0434419.1"/>
    </source>
</evidence>
<proteinExistence type="predicted"/>
<comment type="caution">
    <text evidence="1">The sequence shown here is derived from an EMBL/GenBank/DDBJ whole genome shotgun (WGS) entry which is preliminary data.</text>
</comment>
<protein>
    <submittedName>
        <fullName evidence="1">Uncharacterized protein</fullName>
    </submittedName>
</protein>
<reference evidence="1 2" key="1">
    <citation type="journal article" date="2020" name="Cell">
        <title>Large-Scale Comparative Analyses of Tick Genomes Elucidate Their Genetic Diversity and Vector Capacities.</title>
        <authorList>
            <consortium name="Tick Genome and Microbiome Consortium (TIGMIC)"/>
            <person name="Jia N."/>
            <person name="Wang J."/>
            <person name="Shi W."/>
            <person name="Du L."/>
            <person name="Sun Y."/>
            <person name="Zhan W."/>
            <person name="Jiang J.F."/>
            <person name="Wang Q."/>
            <person name="Zhang B."/>
            <person name="Ji P."/>
            <person name="Bell-Sakyi L."/>
            <person name="Cui X.M."/>
            <person name="Yuan T.T."/>
            <person name="Jiang B.G."/>
            <person name="Yang W.F."/>
            <person name="Lam T.T."/>
            <person name="Chang Q.C."/>
            <person name="Ding S.J."/>
            <person name="Wang X.J."/>
            <person name="Zhu J.G."/>
            <person name="Ruan X.D."/>
            <person name="Zhao L."/>
            <person name="Wei J.T."/>
            <person name="Ye R.Z."/>
            <person name="Que T.C."/>
            <person name="Du C.H."/>
            <person name="Zhou Y.H."/>
            <person name="Cheng J.X."/>
            <person name="Dai P.F."/>
            <person name="Guo W.B."/>
            <person name="Han X.H."/>
            <person name="Huang E.J."/>
            <person name="Li L.F."/>
            <person name="Wei W."/>
            <person name="Gao Y.C."/>
            <person name="Liu J.Z."/>
            <person name="Shao H.Z."/>
            <person name="Wang X."/>
            <person name="Wang C.C."/>
            <person name="Yang T.C."/>
            <person name="Huo Q.B."/>
            <person name="Li W."/>
            <person name="Chen H.Y."/>
            <person name="Chen S.E."/>
            <person name="Zhou L.G."/>
            <person name="Ni X.B."/>
            <person name="Tian J.H."/>
            <person name="Sheng Y."/>
            <person name="Liu T."/>
            <person name="Pan Y.S."/>
            <person name="Xia L.Y."/>
            <person name="Li J."/>
            <person name="Zhao F."/>
            <person name="Cao W.C."/>
        </authorList>
    </citation>
    <scope>NUCLEOTIDE SEQUENCE [LARGE SCALE GENOMIC DNA]</scope>
    <source>
        <strain evidence="1">Iper-2018</strain>
    </source>
</reference>
<dbReference type="Proteomes" id="UP000805193">
    <property type="component" value="Unassembled WGS sequence"/>
</dbReference>
<gene>
    <name evidence="1" type="ORF">HPB47_019121</name>
</gene>
<name>A0AC60QIZ3_IXOPE</name>
<accession>A0AC60QIZ3</accession>
<keyword evidence="2" id="KW-1185">Reference proteome</keyword>